<name>A0A8T0K6I3_PHAAN</name>
<gene>
    <name evidence="2" type="ORF">HKW66_Vig0182600</name>
</gene>
<dbReference type="AlphaFoldDB" id="A0A8T0K6I3"/>
<reference evidence="2 3" key="1">
    <citation type="submission" date="2020-05" db="EMBL/GenBank/DDBJ databases">
        <title>Vigna angularis (adzuki bean) Var. LongXiaoDou No. 4 denovo assembly.</title>
        <authorList>
            <person name="Xiang H."/>
        </authorList>
    </citation>
    <scope>NUCLEOTIDE SEQUENCE [LARGE SCALE GENOMIC DNA]</scope>
    <source>
        <tissue evidence="2">Leaf</tissue>
    </source>
</reference>
<feature type="coiled-coil region" evidence="1">
    <location>
        <begin position="75"/>
        <end position="167"/>
    </location>
</feature>
<organism evidence="2 3">
    <name type="scientific">Phaseolus angularis</name>
    <name type="common">Azuki bean</name>
    <name type="synonym">Vigna angularis</name>
    <dbReference type="NCBI Taxonomy" id="3914"/>
    <lineage>
        <taxon>Eukaryota</taxon>
        <taxon>Viridiplantae</taxon>
        <taxon>Streptophyta</taxon>
        <taxon>Embryophyta</taxon>
        <taxon>Tracheophyta</taxon>
        <taxon>Spermatophyta</taxon>
        <taxon>Magnoliopsida</taxon>
        <taxon>eudicotyledons</taxon>
        <taxon>Gunneridae</taxon>
        <taxon>Pentapetalae</taxon>
        <taxon>rosids</taxon>
        <taxon>fabids</taxon>
        <taxon>Fabales</taxon>
        <taxon>Fabaceae</taxon>
        <taxon>Papilionoideae</taxon>
        <taxon>50 kb inversion clade</taxon>
        <taxon>NPAAA clade</taxon>
        <taxon>indigoferoid/millettioid clade</taxon>
        <taxon>Phaseoleae</taxon>
        <taxon>Vigna</taxon>
    </lineage>
</organism>
<accession>A0A8T0K6I3</accession>
<evidence type="ECO:0000256" key="1">
    <source>
        <dbReference type="SAM" id="Coils"/>
    </source>
</evidence>
<protein>
    <submittedName>
        <fullName evidence="2">Uncharacterized protein</fullName>
    </submittedName>
</protein>
<comment type="caution">
    <text evidence="2">The sequence shown here is derived from an EMBL/GenBank/DDBJ whole genome shotgun (WGS) entry which is preliminary data.</text>
</comment>
<keyword evidence="1" id="KW-0175">Coiled coil</keyword>
<dbReference type="EMBL" id="JABFOF010000006">
    <property type="protein sequence ID" value="KAG2394362.1"/>
    <property type="molecule type" value="Genomic_DNA"/>
</dbReference>
<evidence type="ECO:0000313" key="3">
    <source>
        <dbReference type="Proteomes" id="UP000743370"/>
    </source>
</evidence>
<proteinExistence type="predicted"/>
<dbReference type="Proteomes" id="UP000743370">
    <property type="component" value="Unassembled WGS sequence"/>
</dbReference>
<sequence length="187" mass="21275">MSCSVCGVGRATYTSKQSLVYTLLNPYDLELLKKAGSESSEKERLEFLACLGESEKHHKIKDEELTNLRIKVTRLNGIEEALKTLQLKVVETKIERDNMVDLHKELSQKLTSKDLELAQISSRIIELSFELEQLQNERSAETLQEEMTSLNEKIVGLEVDVTRFNEETDARAKGFVVVVVDQLTFLI</sequence>
<evidence type="ECO:0000313" key="2">
    <source>
        <dbReference type="EMBL" id="KAG2394362.1"/>
    </source>
</evidence>